<dbReference type="PANTHER" id="PTHR17490">
    <property type="entry name" value="SUA5"/>
    <property type="match status" value="1"/>
</dbReference>
<sequence>MHGSWRVRQVARVLRAGGVIAYPTEAVWGLGCDPWNEAAVRRLLALKGRPQEKGLILVAADIGQFDFLLHDLPPAWRERLAGSWPGPNTWLVPHRHRLPAWITGRHASVALRVSDHPRVRALCSLAGPLVSTSANPAGHPAARSRLRVEQYFPRRLDAVLGGALGGRRNPSLIRDLASGQVIRPA</sequence>
<keyword evidence="12" id="KW-1185">Reference proteome</keyword>
<dbReference type="GO" id="GO:0005524">
    <property type="term" value="F:ATP binding"/>
    <property type="evidence" value="ECO:0007669"/>
    <property type="project" value="UniProtKB-UniRule"/>
</dbReference>
<dbReference type="GO" id="GO:0061710">
    <property type="term" value="F:L-threonylcarbamoyladenylate synthase"/>
    <property type="evidence" value="ECO:0007669"/>
    <property type="project" value="UniProtKB-EC"/>
</dbReference>
<dbReference type="Proteomes" id="UP000068210">
    <property type="component" value="Chromosome"/>
</dbReference>
<accession>A0A0C4WIR4</accession>
<dbReference type="Pfam" id="PF01300">
    <property type="entry name" value="Sua5_yciO_yrdC"/>
    <property type="match status" value="1"/>
</dbReference>
<proteinExistence type="inferred from homology"/>
<evidence type="ECO:0000256" key="3">
    <source>
        <dbReference type="ARBA" id="ARBA00022679"/>
    </source>
</evidence>
<dbReference type="EMBL" id="CP010415">
    <property type="protein sequence ID" value="AJE19619.1"/>
    <property type="molecule type" value="Genomic_DNA"/>
</dbReference>
<comment type="function">
    <text evidence="9">Required for the formation of a threonylcarbamoyl group on adenosine at position 37 (t(6)A37) in tRNAs that read codons beginning with adenine. Catalyzes the conversion of L-threonine, HCO(3)(-)/CO(2) and ATP to give threonylcarbamoyl-AMP (TC-AMP) as the acyladenylate intermediate, with the release of diphosphate.</text>
</comment>
<dbReference type="AlphaFoldDB" id="A0A0C4WIR4"/>
<comment type="catalytic activity">
    <reaction evidence="8 9">
        <text>L-threonine + hydrogencarbonate + ATP = L-threonylcarbamoyladenylate + diphosphate + H2O</text>
        <dbReference type="Rhea" id="RHEA:36407"/>
        <dbReference type="ChEBI" id="CHEBI:15377"/>
        <dbReference type="ChEBI" id="CHEBI:17544"/>
        <dbReference type="ChEBI" id="CHEBI:30616"/>
        <dbReference type="ChEBI" id="CHEBI:33019"/>
        <dbReference type="ChEBI" id="CHEBI:57926"/>
        <dbReference type="ChEBI" id="CHEBI:73682"/>
        <dbReference type="EC" id="2.7.7.87"/>
    </reaction>
</comment>
<comment type="similarity">
    <text evidence="9">Belongs to the SUA5 family. TsaC subfamily.</text>
</comment>
<dbReference type="Gene3D" id="3.90.870.10">
    <property type="entry name" value="DHBP synthase"/>
    <property type="match status" value="1"/>
</dbReference>
<dbReference type="GO" id="GO:0000049">
    <property type="term" value="F:tRNA binding"/>
    <property type="evidence" value="ECO:0007669"/>
    <property type="project" value="TreeGrafter"/>
</dbReference>
<dbReference type="InterPro" id="IPR006070">
    <property type="entry name" value="Sua5-like_dom"/>
</dbReference>
<evidence type="ECO:0000256" key="7">
    <source>
        <dbReference type="ARBA" id="ARBA00022840"/>
    </source>
</evidence>
<gene>
    <name evidence="11" type="primary">yrdC</name>
    <name evidence="9" type="synonym">tsaC</name>
    <name evidence="11" type="ORF">Achr_1050</name>
</gene>
<dbReference type="PROSITE" id="PS51163">
    <property type="entry name" value="YRDC"/>
    <property type="match status" value="1"/>
</dbReference>
<dbReference type="GO" id="GO:0005737">
    <property type="term" value="C:cytoplasm"/>
    <property type="evidence" value="ECO:0007669"/>
    <property type="project" value="UniProtKB-SubCell"/>
</dbReference>
<dbReference type="InterPro" id="IPR050156">
    <property type="entry name" value="TC-AMP_synthase_SUA5"/>
</dbReference>
<dbReference type="HOGENOM" id="CLU_031397_6_0_6"/>
<reference evidence="11 12" key="1">
    <citation type="journal article" date="2015" name="PLoS ONE">
        <title>Azotobacter Genomes: The Genome of Azotobacter chroococcum NCIMB 8003 (ATCC 4412).</title>
        <authorList>
            <person name="Robson R.L."/>
            <person name="Jones R."/>
            <person name="Robson R.M."/>
            <person name="Schwartz A."/>
            <person name="Richardson T.H."/>
        </authorList>
    </citation>
    <scope>NUCLEOTIDE SEQUENCE [LARGE SCALE GENOMIC DNA]</scope>
    <source>
        <strain evidence="11 12">NCIMB 8003</strain>
    </source>
</reference>
<evidence type="ECO:0000259" key="10">
    <source>
        <dbReference type="PROSITE" id="PS51163"/>
    </source>
</evidence>
<keyword evidence="7 9" id="KW-0067">ATP-binding</keyword>
<keyword evidence="2 9" id="KW-0963">Cytoplasm</keyword>
<evidence type="ECO:0000313" key="12">
    <source>
        <dbReference type="Proteomes" id="UP000068210"/>
    </source>
</evidence>
<evidence type="ECO:0000313" key="11">
    <source>
        <dbReference type="EMBL" id="AJE19619.1"/>
    </source>
</evidence>
<dbReference type="EC" id="2.7.7.87" evidence="9"/>
<protein>
    <recommendedName>
        <fullName evidence="9">Threonylcarbamoyl-AMP synthase</fullName>
        <shortName evidence="9">TC-AMP synthase</shortName>
        <ecNumber evidence="9">2.7.7.87</ecNumber>
    </recommendedName>
    <alternativeName>
        <fullName evidence="9">L-threonylcarbamoyladenylate synthase</fullName>
    </alternativeName>
    <alternativeName>
        <fullName evidence="9">t(6)A37 threonylcarbamoyladenosine biosynthesis protein TsaC</fullName>
    </alternativeName>
    <alternativeName>
        <fullName evidence="9">tRNA threonylcarbamoyladenosine biosynthesis protein TsaC</fullName>
    </alternativeName>
</protein>
<evidence type="ECO:0000256" key="5">
    <source>
        <dbReference type="ARBA" id="ARBA00022695"/>
    </source>
</evidence>
<dbReference type="KEGG" id="acx:Achr_1050"/>
<keyword evidence="5 9" id="KW-0548">Nucleotidyltransferase</keyword>
<keyword evidence="6 9" id="KW-0547">Nucleotide-binding</keyword>
<evidence type="ECO:0000256" key="4">
    <source>
        <dbReference type="ARBA" id="ARBA00022694"/>
    </source>
</evidence>
<dbReference type="GO" id="GO:0002949">
    <property type="term" value="P:tRNA threonylcarbamoyladenosine modification"/>
    <property type="evidence" value="ECO:0007669"/>
    <property type="project" value="UniProtKB-UniRule"/>
</dbReference>
<name>A0A0C4WIR4_9GAMM</name>
<feature type="domain" description="YrdC-like" evidence="10">
    <location>
        <begin position="4"/>
        <end position="185"/>
    </location>
</feature>
<dbReference type="SUPFAM" id="SSF55821">
    <property type="entry name" value="YrdC/RibB"/>
    <property type="match status" value="1"/>
</dbReference>
<dbReference type="InterPro" id="IPR023535">
    <property type="entry name" value="TC-AMP_synthase"/>
</dbReference>
<evidence type="ECO:0000256" key="9">
    <source>
        <dbReference type="HAMAP-Rule" id="MF_01852"/>
    </source>
</evidence>
<dbReference type="HAMAP" id="MF_01852">
    <property type="entry name" value="TsaC"/>
    <property type="match status" value="1"/>
</dbReference>
<dbReference type="PANTHER" id="PTHR17490:SF18">
    <property type="entry name" value="THREONYLCARBAMOYL-AMP SYNTHASE"/>
    <property type="match status" value="1"/>
</dbReference>
<dbReference type="STRING" id="1328314.Achr_1050"/>
<evidence type="ECO:0000256" key="6">
    <source>
        <dbReference type="ARBA" id="ARBA00022741"/>
    </source>
</evidence>
<evidence type="ECO:0000256" key="8">
    <source>
        <dbReference type="ARBA" id="ARBA00048366"/>
    </source>
</evidence>
<dbReference type="GO" id="GO:0006450">
    <property type="term" value="P:regulation of translational fidelity"/>
    <property type="evidence" value="ECO:0007669"/>
    <property type="project" value="TreeGrafter"/>
</dbReference>
<dbReference type="FunFam" id="3.90.870.10:FF:000004">
    <property type="entry name" value="Threonylcarbamoyl-AMP synthase"/>
    <property type="match status" value="1"/>
</dbReference>
<evidence type="ECO:0000256" key="2">
    <source>
        <dbReference type="ARBA" id="ARBA00022490"/>
    </source>
</evidence>
<evidence type="ECO:0000256" key="1">
    <source>
        <dbReference type="ARBA" id="ARBA00004496"/>
    </source>
</evidence>
<keyword evidence="3 9" id="KW-0808">Transferase</keyword>
<dbReference type="GO" id="GO:0003725">
    <property type="term" value="F:double-stranded RNA binding"/>
    <property type="evidence" value="ECO:0007669"/>
    <property type="project" value="InterPro"/>
</dbReference>
<dbReference type="InterPro" id="IPR017945">
    <property type="entry name" value="DHBP_synth_RibB-like_a/b_dom"/>
</dbReference>
<keyword evidence="4 9" id="KW-0819">tRNA processing</keyword>
<dbReference type="RefSeq" id="WP_039800782.1">
    <property type="nucleotide sequence ID" value="NZ_CP010415.1"/>
</dbReference>
<organism evidence="11 12">
    <name type="scientific">Azotobacter chroococcum NCIMB 8003</name>
    <dbReference type="NCBI Taxonomy" id="1328314"/>
    <lineage>
        <taxon>Bacteria</taxon>
        <taxon>Pseudomonadati</taxon>
        <taxon>Pseudomonadota</taxon>
        <taxon>Gammaproteobacteria</taxon>
        <taxon>Pseudomonadales</taxon>
        <taxon>Pseudomonadaceae</taxon>
        <taxon>Azotobacter</taxon>
    </lineage>
</organism>
<comment type="subcellular location">
    <subcellularLocation>
        <location evidence="1 9">Cytoplasm</location>
    </subcellularLocation>
</comment>